<evidence type="ECO:0000256" key="6">
    <source>
        <dbReference type="ARBA" id="ARBA00022723"/>
    </source>
</evidence>
<keyword evidence="8" id="KW-0460">Magnesium</keyword>
<proteinExistence type="predicted"/>
<evidence type="ECO:0000256" key="2">
    <source>
        <dbReference type="ARBA" id="ARBA00005135"/>
    </source>
</evidence>
<keyword evidence="10" id="KW-1185">Reference proteome</keyword>
<dbReference type="FunFam" id="3.40.50.1000:FF:000077">
    <property type="entry name" value="Phosphoserine phosphatase, chloroplastic"/>
    <property type="match status" value="1"/>
</dbReference>
<dbReference type="Gene3D" id="3.40.50.1000">
    <property type="entry name" value="HAD superfamily/HAD-like"/>
    <property type="match status" value="1"/>
</dbReference>
<dbReference type="GO" id="GO:0005737">
    <property type="term" value="C:cytoplasm"/>
    <property type="evidence" value="ECO:0007669"/>
    <property type="project" value="TreeGrafter"/>
</dbReference>
<name>A0A7E4W782_PANRE</name>
<evidence type="ECO:0000256" key="4">
    <source>
        <dbReference type="ARBA" id="ARBA00015196"/>
    </source>
</evidence>
<dbReference type="PANTHER" id="PTHR43344:SF2">
    <property type="entry name" value="PHOSPHOSERINE PHOSPHATASE"/>
    <property type="match status" value="1"/>
</dbReference>
<dbReference type="InterPro" id="IPR050582">
    <property type="entry name" value="HAD-like_SerB"/>
</dbReference>
<keyword evidence="7" id="KW-0378">Hydrolase</keyword>
<dbReference type="PANTHER" id="PTHR43344">
    <property type="entry name" value="PHOSPHOSERINE PHOSPHATASE"/>
    <property type="match status" value="1"/>
</dbReference>
<organism evidence="10 11">
    <name type="scientific">Panagrellus redivivus</name>
    <name type="common">Microworm</name>
    <dbReference type="NCBI Taxonomy" id="6233"/>
    <lineage>
        <taxon>Eukaryota</taxon>
        <taxon>Metazoa</taxon>
        <taxon>Ecdysozoa</taxon>
        <taxon>Nematoda</taxon>
        <taxon>Chromadorea</taxon>
        <taxon>Rhabditida</taxon>
        <taxon>Tylenchina</taxon>
        <taxon>Panagrolaimomorpha</taxon>
        <taxon>Panagrolaimoidea</taxon>
        <taxon>Panagrolaimidae</taxon>
        <taxon>Panagrellus</taxon>
    </lineage>
</organism>
<reference evidence="10" key="1">
    <citation type="journal article" date="2013" name="Genetics">
        <title>The draft genome and transcriptome of Panagrellus redivivus are shaped by the harsh demands of a free-living lifestyle.</title>
        <authorList>
            <person name="Srinivasan J."/>
            <person name="Dillman A.R."/>
            <person name="Macchietto M.G."/>
            <person name="Heikkinen L."/>
            <person name="Lakso M."/>
            <person name="Fracchia K.M."/>
            <person name="Antoshechkin I."/>
            <person name="Mortazavi A."/>
            <person name="Wong G."/>
            <person name="Sternberg P.W."/>
        </authorList>
    </citation>
    <scope>NUCLEOTIDE SEQUENCE [LARGE SCALE GENOMIC DNA]</scope>
    <source>
        <strain evidence="10">MT8872</strain>
    </source>
</reference>
<dbReference type="WBParaSite" id="Pan_g7911.t1">
    <property type="protein sequence ID" value="Pan_g7911.t1"/>
    <property type="gene ID" value="Pan_g7911"/>
</dbReference>
<dbReference type="InterPro" id="IPR036412">
    <property type="entry name" value="HAD-like_sf"/>
</dbReference>
<keyword evidence="6" id="KW-0479">Metal-binding</keyword>
<dbReference type="SUPFAM" id="SSF56784">
    <property type="entry name" value="HAD-like"/>
    <property type="match status" value="1"/>
</dbReference>
<dbReference type="GO" id="GO:0000287">
    <property type="term" value="F:magnesium ion binding"/>
    <property type="evidence" value="ECO:0007669"/>
    <property type="project" value="TreeGrafter"/>
</dbReference>
<keyword evidence="9" id="KW-0718">Serine biosynthesis</keyword>
<dbReference type="Proteomes" id="UP000492821">
    <property type="component" value="Unassembled WGS sequence"/>
</dbReference>
<accession>A0A7E4W782</accession>
<dbReference type="GO" id="GO:0036424">
    <property type="term" value="F:L-phosphoserine phosphatase activity"/>
    <property type="evidence" value="ECO:0007669"/>
    <property type="project" value="TreeGrafter"/>
</dbReference>
<evidence type="ECO:0000313" key="10">
    <source>
        <dbReference type="Proteomes" id="UP000492821"/>
    </source>
</evidence>
<comment type="pathway">
    <text evidence="2">Amino-acid biosynthesis; L-serine biosynthesis; L-serine from 3-phospho-D-glycerate: step 3/3.</text>
</comment>
<dbReference type="NCBIfam" id="TIGR01488">
    <property type="entry name" value="HAD-SF-IB"/>
    <property type="match status" value="1"/>
</dbReference>
<dbReference type="AlphaFoldDB" id="A0A7E4W782"/>
<protein>
    <recommendedName>
        <fullName evidence="4">Phosphoserine phosphatase</fullName>
        <ecNumber evidence="3">3.1.3.3</ecNumber>
    </recommendedName>
</protein>
<reference evidence="11" key="2">
    <citation type="submission" date="2020-10" db="UniProtKB">
        <authorList>
            <consortium name="WormBaseParasite"/>
        </authorList>
    </citation>
    <scope>IDENTIFICATION</scope>
</reference>
<evidence type="ECO:0000256" key="3">
    <source>
        <dbReference type="ARBA" id="ARBA00012640"/>
    </source>
</evidence>
<evidence type="ECO:0000256" key="9">
    <source>
        <dbReference type="ARBA" id="ARBA00023299"/>
    </source>
</evidence>
<evidence type="ECO:0000256" key="5">
    <source>
        <dbReference type="ARBA" id="ARBA00022605"/>
    </source>
</evidence>
<dbReference type="GO" id="GO:0006564">
    <property type="term" value="P:L-serine biosynthetic process"/>
    <property type="evidence" value="ECO:0007669"/>
    <property type="project" value="UniProtKB-KW"/>
</dbReference>
<dbReference type="EC" id="3.1.3.3" evidence="3"/>
<keyword evidence="5" id="KW-0028">Amino-acid biosynthesis</keyword>
<evidence type="ECO:0000256" key="1">
    <source>
        <dbReference type="ARBA" id="ARBA00001946"/>
    </source>
</evidence>
<evidence type="ECO:0000256" key="8">
    <source>
        <dbReference type="ARBA" id="ARBA00022842"/>
    </source>
</evidence>
<evidence type="ECO:0000256" key="7">
    <source>
        <dbReference type="ARBA" id="ARBA00022801"/>
    </source>
</evidence>
<sequence length="163" mass="17847">MQPSLEQVHDYAATHPIQFTPGIIELVDALHKRGTDVYLVSGGFRPLILPIAKILGISKSRVYANEILFKSDGSYAGFDINELTSDSGSKNVGKAGVCGLLKKQYHYNQLVMVGDGATDAEACPPADIFIGFGGNQVRPNVQEQADWYVYDFKTLIHELPCDD</sequence>
<comment type="cofactor">
    <cofactor evidence="1">
        <name>Mg(2+)</name>
        <dbReference type="ChEBI" id="CHEBI:18420"/>
    </cofactor>
</comment>
<dbReference type="Pfam" id="PF00702">
    <property type="entry name" value="Hydrolase"/>
    <property type="match status" value="1"/>
</dbReference>
<dbReference type="InterPro" id="IPR023214">
    <property type="entry name" value="HAD_sf"/>
</dbReference>
<evidence type="ECO:0000313" key="11">
    <source>
        <dbReference type="WBParaSite" id="Pan_g7911.t1"/>
    </source>
</evidence>